<dbReference type="InterPro" id="IPR025436">
    <property type="entry name" value="DUF4179"/>
</dbReference>
<proteinExistence type="predicted"/>
<dbReference type="EMBL" id="JAGGLB010000005">
    <property type="protein sequence ID" value="MBP1990608.1"/>
    <property type="molecule type" value="Genomic_DNA"/>
</dbReference>
<comment type="caution">
    <text evidence="3">The sequence shown here is derived from an EMBL/GenBank/DDBJ whole genome shotgun (WGS) entry which is preliminary data.</text>
</comment>
<reference evidence="3 4" key="1">
    <citation type="submission" date="2021-03" db="EMBL/GenBank/DDBJ databases">
        <title>Genomic Encyclopedia of Type Strains, Phase IV (KMG-IV): sequencing the most valuable type-strain genomes for metagenomic binning, comparative biology and taxonomic classification.</title>
        <authorList>
            <person name="Goeker M."/>
        </authorList>
    </citation>
    <scope>NUCLEOTIDE SEQUENCE [LARGE SCALE GENOMIC DNA]</scope>
    <source>
        <strain evidence="3 4">DSM 26048</strain>
    </source>
</reference>
<dbReference type="Pfam" id="PF13786">
    <property type="entry name" value="DUF4179"/>
    <property type="match status" value="1"/>
</dbReference>
<keyword evidence="4" id="KW-1185">Reference proteome</keyword>
<evidence type="ECO:0000256" key="1">
    <source>
        <dbReference type="SAM" id="Phobius"/>
    </source>
</evidence>
<keyword evidence="1" id="KW-0812">Transmembrane</keyword>
<organism evidence="3 4">
    <name type="scientific">Paenibacillus eucommiae</name>
    <dbReference type="NCBI Taxonomy" id="1355755"/>
    <lineage>
        <taxon>Bacteria</taxon>
        <taxon>Bacillati</taxon>
        <taxon>Bacillota</taxon>
        <taxon>Bacilli</taxon>
        <taxon>Bacillales</taxon>
        <taxon>Paenibacillaceae</taxon>
        <taxon>Paenibacillus</taxon>
    </lineage>
</organism>
<dbReference type="Proteomes" id="UP001519287">
    <property type="component" value="Unassembled WGS sequence"/>
</dbReference>
<sequence>MSISKKMNQALTEQFEDIQIPEEVDERVRQSFAQFHTKKENSKMKKKIIAFSIAAAVLIPTSAWALNTSYFAKNVNLNGLVDSSVKQAVSKGLTIPMDEKITDQGITIHFKEMVVEETKILIHYRIENQEGALVPYEFDTTGLNIVGDGVNNGKQTENPTYQEAGVEGINVLSFIGTSEPDSLPFYLTDAAGNKVETGIAEKDQPEGIIAFVTDGSRLPQAINMNISVDRIGKTAGTWKGQIPIDQSKLK</sequence>
<evidence type="ECO:0000313" key="4">
    <source>
        <dbReference type="Proteomes" id="UP001519287"/>
    </source>
</evidence>
<feature type="transmembrane region" description="Helical" evidence="1">
    <location>
        <begin position="48"/>
        <end position="66"/>
    </location>
</feature>
<feature type="domain" description="DUF4179" evidence="2">
    <location>
        <begin position="43"/>
        <end position="127"/>
    </location>
</feature>
<keyword evidence="1" id="KW-0472">Membrane</keyword>
<keyword evidence="1" id="KW-1133">Transmembrane helix</keyword>
<name>A0ABS4ISR7_9BACL</name>
<accession>A0ABS4ISR7</accession>
<gene>
    <name evidence="3" type="ORF">J2Z66_002214</name>
</gene>
<evidence type="ECO:0000313" key="3">
    <source>
        <dbReference type="EMBL" id="MBP1990608.1"/>
    </source>
</evidence>
<dbReference type="RefSeq" id="WP_209971361.1">
    <property type="nucleotide sequence ID" value="NZ_JAGGLB010000005.1"/>
</dbReference>
<dbReference type="Gene3D" id="2.60.40.1630">
    <property type="entry name" value="bacillus anthracis domain"/>
    <property type="match status" value="1"/>
</dbReference>
<evidence type="ECO:0000259" key="2">
    <source>
        <dbReference type="Pfam" id="PF13786"/>
    </source>
</evidence>
<protein>
    <recommendedName>
        <fullName evidence="2">DUF4179 domain-containing protein</fullName>
    </recommendedName>
</protein>